<dbReference type="STRING" id="266779.Meso_2520"/>
<dbReference type="InterPro" id="IPR000524">
    <property type="entry name" value="Tscrpt_reg_HTH_GntR"/>
</dbReference>
<dbReference type="Gene3D" id="1.10.10.10">
    <property type="entry name" value="Winged helix-like DNA-binding domain superfamily/Winged helix DNA-binding domain"/>
    <property type="match status" value="1"/>
</dbReference>
<dbReference type="Pfam" id="PF00392">
    <property type="entry name" value="GntR"/>
    <property type="match status" value="1"/>
</dbReference>
<name>Q11FC1_CHESB</name>
<evidence type="ECO:0000256" key="2">
    <source>
        <dbReference type="ARBA" id="ARBA00023125"/>
    </source>
</evidence>
<dbReference type="Gene3D" id="1.20.120.530">
    <property type="entry name" value="GntR ligand-binding domain-like"/>
    <property type="match status" value="1"/>
</dbReference>
<protein>
    <submittedName>
        <fullName evidence="5">Transcriptional regulator, GntR family</fullName>
    </submittedName>
</protein>
<keyword evidence="1" id="KW-0805">Transcription regulation</keyword>
<dbReference type="OrthoDB" id="9812645at2"/>
<dbReference type="InterPro" id="IPR011711">
    <property type="entry name" value="GntR_C"/>
</dbReference>
<dbReference type="GO" id="GO:0003677">
    <property type="term" value="F:DNA binding"/>
    <property type="evidence" value="ECO:0007669"/>
    <property type="project" value="UniProtKB-KW"/>
</dbReference>
<dbReference type="PROSITE" id="PS50949">
    <property type="entry name" value="HTH_GNTR"/>
    <property type="match status" value="1"/>
</dbReference>
<dbReference type="SMART" id="SM00345">
    <property type="entry name" value="HTH_GNTR"/>
    <property type="match status" value="1"/>
</dbReference>
<evidence type="ECO:0000313" key="5">
    <source>
        <dbReference type="EMBL" id="ABG63904.1"/>
    </source>
</evidence>
<dbReference type="CDD" id="cd07377">
    <property type="entry name" value="WHTH_GntR"/>
    <property type="match status" value="1"/>
</dbReference>
<dbReference type="KEGG" id="mes:Meso_2520"/>
<dbReference type="eggNOG" id="COG2186">
    <property type="taxonomic scope" value="Bacteria"/>
</dbReference>
<dbReference type="InterPro" id="IPR036388">
    <property type="entry name" value="WH-like_DNA-bd_sf"/>
</dbReference>
<keyword evidence="3" id="KW-0804">Transcription</keyword>
<dbReference type="InterPro" id="IPR036390">
    <property type="entry name" value="WH_DNA-bd_sf"/>
</dbReference>
<accession>Q11FC1</accession>
<dbReference type="AlphaFoldDB" id="Q11FC1"/>
<keyword evidence="2" id="KW-0238">DNA-binding</keyword>
<dbReference type="Pfam" id="PF07729">
    <property type="entry name" value="FCD"/>
    <property type="match status" value="1"/>
</dbReference>
<dbReference type="SMART" id="SM00895">
    <property type="entry name" value="FCD"/>
    <property type="match status" value="1"/>
</dbReference>
<evidence type="ECO:0000256" key="3">
    <source>
        <dbReference type="ARBA" id="ARBA00023163"/>
    </source>
</evidence>
<gene>
    <name evidence="5" type="ordered locus">Meso_2520</name>
</gene>
<feature type="domain" description="HTH gntR-type" evidence="4">
    <location>
        <begin position="9"/>
        <end position="77"/>
    </location>
</feature>
<reference evidence="5" key="1">
    <citation type="submission" date="2006-06" db="EMBL/GenBank/DDBJ databases">
        <title>Complete sequence of chromosome of Chelativorans sp. BNC1.</title>
        <authorList>
            <consortium name="US DOE Joint Genome Institute"/>
            <person name="Copeland A."/>
            <person name="Lucas S."/>
            <person name="Lapidus A."/>
            <person name="Barry K."/>
            <person name="Detter J.C."/>
            <person name="Glavina del Rio T."/>
            <person name="Hammon N."/>
            <person name="Israni S."/>
            <person name="Dalin E."/>
            <person name="Tice H."/>
            <person name="Pitluck S."/>
            <person name="Chertkov O."/>
            <person name="Brettin T."/>
            <person name="Bruce D."/>
            <person name="Han C."/>
            <person name="Tapia R."/>
            <person name="Gilna P."/>
            <person name="Schmutz J."/>
            <person name="Larimer F."/>
            <person name="Land M."/>
            <person name="Hauser L."/>
            <person name="Kyrpides N."/>
            <person name="Mikhailova N."/>
            <person name="Richardson P."/>
        </authorList>
    </citation>
    <scope>NUCLEOTIDE SEQUENCE</scope>
    <source>
        <strain evidence="5">BNC1</strain>
    </source>
</reference>
<evidence type="ECO:0000259" key="4">
    <source>
        <dbReference type="PROSITE" id="PS50949"/>
    </source>
</evidence>
<dbReference type="InterPro" id="IPR008920">
    <property type="entry name" value="TF_FadR/GntR_C"/>
</dbReference>
<sequence length="238" mass="26290">MQGATRKSANGYERVFGFLREQLLSGALKEGDLLLPERELCQALEVSRPVLREALRALSIFGVIEIRHGVGSVVSRPNIDILGDFFSFALANKGNAVDEVMEARIAVECQAARLAVSRAGIGDFERMRGFADAIAKTIDDPVVGARADYEFHMALVDASAATALRSMYIAIADLLQRSHVERRVLVAADASTRQQIIDDHYRILTTLTEGNPDEAERAVRNHFEIGRAIRMRMSVHRA</sequence>
<dbReference type="GO" id="GO:0003700">
    <property type="term" value="F:DNA-binding transcription factor activity"/>
    <property type="evidence" value="ECO:0007669"/>
    <property type="project" value="InterPro"/>
</dbReference>
<dbReference type="SUPFAM" id="SSF48008">
    <property type="entry name" value="GntR ligand-binding domain-like"/>
    <property type="match status" value="1"/>
</dbReference>
<dbReference type="SUPFAM" id="SSF46785">
    <property type="entry name" value="Winged helix' DNA-binding domain"/>
    <property type="match status" value="1"/>
</dbReference>
<dbReference type="PANTHER" id="PTHR43537:SF5">
    <property type="entry name" value="UXU OPERON TRANSCRIPTIONAL REGULATOR"/>
    <property type="match status" value="1"/>
</dbReference>
<dbReference type="EMBL" id="CP000390">
    <property type="protein sequence ID" value="ABG63904.1"/>
    <property type="molecule type" value="Genomic_DNA"/>
</dbReference>
<dbReference type="PRINTS" id="PR00035">
    <property type="entry name" value="HTHGNTR"/>
</dbReference>
<evidence type="ECO:0000256" key="1">
    <source>
        <dbReference type="ARBA" id="ARBA00023015"/>
    </source>
</evidence>
<dbReference type="HOGENOM" id="CLU_017584_9_0_5"/>
<dbReference type="PANTHER" id="PTHR43537">
    <property type="entry name" value="TRANSCRIPTIONAL REGULATOR, GNTR FAMILY"/>
    <property type="match status" value="1"/>
</dbReference>
<organism evidence="5">
    <name type="scientific">Chelativorans sp. (strain BNC1)</name>
    <dbReference type="NCBI Taxonomy" id="266779"/>
    <lineage>
        <taxon>Bacteria</taxon>
        <taxon>Pseudomonadati</taxon>
        <taxon>Pseudomonadota</taxon>
        <taxon>Alphaproteobacteria</taxon>
        <taxon>Hyphomicrobiales</taxon>
        <taxon>Phyllobacteriaceae</taxon>
        <taxon>Chelativorans</taxon>
    </lineage>
</organism>
<proteinExistence type="predicted"/>